<accession>A0A9D6AAF6</accession>
<dbReference type="PANTHER" id="PTHR40114:SF1">
    <property type="entry name" value="SLR0698 PROTEIN"/>
    <property type="match status" value="1"/>
</dbReference>
<dbReference type="InterPro" id="IPR012042">
    <property type="entry name" value="NeuTTM/CthTTM-like"/>
</dbReference>
<proteinExistence type="predicted"/>
<feature type="domain" description="CYTH" evidence="2">
    <location>
        <begin position="5"/>
        <end position="152"/>
    </location>
</feature>
<dbReference type="Pfam" id="PF01928">
    <property type="entry name" value="CYTH"/>
    <property type="match status" value="1"/>
</dbReference>
<dbReference type="AlphaFoldDB" id="A0A9D6AAF6"/>
<protein>
    <submittedName>
        <fullName evidence="3">CYTH domain-containing protein</fullName>
    </submittedName>
</protein>
<reference evidence="3" key="1">
    <citation type="submission" date="2020-04" db="EMBL/GenBank/DDBJ databases">
        <title>Deep metagenomics examines the oral microbiome during advanced dental caries in children, revealing novel taxa and co-occurrences with host molecules.</title>
        <authorList>
            <person name="Baker J.L."/>
            <person name="Morton J.T."/>
            <person name="Dinis M."/>
            <person name="Alvarez R."/>
            <person name="Tran N.C."/>
            <person name="Knight R."/>
            <person name="Edlund A."/>
        </authorList>
    </citation>
    <scope>NUCLEOTIDE SEQUENCE</scope>
    <source>
        <strain evidence="3">JCVI_32_bin.50</strain>
    </source>
</reference>
<dbReference type="SUPFAM" id="SSF55154">
    <property type="entry name" value="CYTH-like phosphatases"/>
    <property type="match status" value="1"/>
</dbReference>
<organism evidence="3 4">
    <name type="scientific">Prevotella nigrescens</name>
    <dbReference type="NCBI Taxonomy" id="28133"/>
    <lineage>
        <taxon>Bacteria</taxon>
        <taxon>Pseudomonadati</taxon>
        <taxon>Bacteroidota</taxon>
        <taxon>Bacteroidia</taxon>
        <taxon>Bacteroidales</taxon>
        <taxon>Prevotellaceae</taxon>
        <taxon>Prevotella</taxon>
    </lineage>
</organism>
<dbReference type="PROSITE" id="PS51707">
    <property type="entry name" value="CYTH"/>
    <property type="match status" value="1"/>
</dbReference>
<sequence length="167" mass="19492">MMSSGLEIERKFLVHKNMDWKSQAYSVSHVRQGYFAAINTVRVRIRDSKGYLTIKGKSVDGGLSRYEFEKEITLEEAEQLLRLCEKGIIDKHRYLVKSGRHVFEIDEFHGENEGLVMAEVELGSTTETFERPDFIGMEVTGDARFYNRQMRRNPFSAWKETLPAEYR</sequence>
<dbReference type="InterPro" id="IPR033469">
    <property type="entry name" value="CYTH-like_dom_sf"/>
</dbReference>
<dbReference type="CDD" id="cd07891">
    <property type="entry name" value="CYTH-like_CthTTM-like_1"/>
    <property type="match status" value="1"/>
</dbReference>
<dbReference type="PANTHER" id="PTHR40114">
    <property type="entry name" value="SLR0698 PROTEIN"/>
    <property type="match status" value="1"/>
</dbReference>
<comment type="caution">
    <text evidence="3">The sequence shown here is derived from an EMBL/GenBank/DDBJ whole genome shotgun (WGS) entry which is preliminary data.</text>
</comment>
<feature type="active site" description="Proton acceptor" evidence="1">
    <location>
        <position position="34"/>
    </location>
</feature>
<dbReference type="InterPro" id="IPR023577">
    <property type="entry name" value="CYTH_domain"/>
</dbReference>
<gene>
    <name evidence="3" type="ORF">HXN55_08535</name>
</gene>
<evidence type="ECO:0000256" key="1">
    <source>
        <dbReference type="PIRSR" id="PIRSR016487-1"/>
    </source>
</evidence>
<evidence type="ECO:0000313" key="3">
    <source>
        <dbReference type="EMBL" id="MBF1447411.1"/>
    </source>
</evidence>
<name>A0A9D6AAF6_9BACT</name>
<evidence type="ECO:0000313" key="4">
    <source>
        <dbReference type="Proteomes" id="UP000787419"/>
    </source>
</evidence>
<dbReference type="SMART" id="SM01118">
    <property type="entry name" value="CYTH"/>
    <property type="match status" value="1"/>
</dbReference>
<dbReference type="Proteomes" id="UP000787419">
    <property type="component" value="Unassembled WGS sequence"/>
</dbReference>
<evidence type="ECO:0000259" key="2">
    <source>
        <dbReference type="PROSITE" id="PS51707"/>
    </source>
</evidence>
<dbReference type="EMBL" id="JABZTM010000099">
    <property type="protein sequence ID" value="MBF1447411.1"/>
    <property type="molecule type" value="Genomic_DNA"/>
</dbReference>
<dbReference type="PIRSF" id="PIRSF016487">
    <property type="entry name" value="CYTH_UCP016487"/>
    <property type="match status" value="1"/>
</dbReference>
<dbReference type="RefSeq" id="WP_278490876.1">
    <property type="nucleotide sequence ID" value="NZ_JABZTM010000099.1"/>
</dbReference>
<dbReference type="Gene3D" id="2.40.320.10">
    <property type="entry name" value="Hypothetical Protein Pfu-838710-001"/>
    <property type="match status" value="1"/>
</dbReference>